<evidence type="ECO:0000313" key="4">
    <source>
        <dbReference type="Proteomes" id="UP001472866"/>
    </source>
</evidence>
<feature type="transmembrane region" description="Helical" evidence="2">
    <location>
        <begin position="163"/>
        <end position="181"/>
    </location>
</feature>
<accession>A0AAX4PHN2</accession>
<evidence type="ECO:0000256" key="1">
    <source>
        <dbReference type="SAM" id="MobiDB-lite"/>
    </source>
</evidence>
<dbReference type="PANTHER" id="PTHR36774:SF1">
    <property type="entry name" value="INSULIN-INDUCED PROTEIN"/>
    <property type="match status" value="1"/>
</dbReference>
<keyword evidence="2" id="KW-0472">Membrane</keyword>
<feature type="region of interest" description="Disordered" evidence="1">
    <location>
        <begin position="298"/>
        <end position="318"/>
    </location>
</feature>
<protein>
    <submittedName>
        <fullName evidence="3">Uncharacterized protein</fullName>
    </submittedName>
</protein>
<keyword evidence="4" id="KW-1185">Reference proteome</keyword>
<reference evidence="3 4" key="1">
    <citation type="submission" date="2024-03" db="EMBL/GenBank/DDBJ databases">
        <title>Complete genome sequence of the green alga Chloropicon roscoffensis RCC1871.</title>
        <authorList>
            <person name="Lemieux C."/>
            <person name="Pombert J.-F."/>
            <person name="Otis C."/>
            <person name="Turmel M."/>
        </authorList>
    </citation>
    <scope>NUCLEOTIDE SEQUENCE [LARGE SCALE GENOMIC DNA]</scope>
    <source>
        <strain evidence="3 4">RCC1871</strain>
    </source>
</reference>
<gene>
    <name evidence="3" type="ORF">HKI87_12g70060</name>
</gene>
<feature type="transmembrane region" description="Helical" evidence="2">
    <location>
        <begin position="271"/>
        <end position="290"/>
    </location>
</feature>
<proteinExistence type="predicted"/>
<keyword evidence="2" id="KW-0812">Transmembrane</keyword>
<sequence length="318" mass="33904">MVTLPTLRAARRETAGLPSRDRDRGRLPSLGRRPSHREAPPRCSIRACSSGGGADGGKGVGLATRIRELPLAPLAAFGATVGTALDLIHGRAGVLEYNTNAGGLVWTALRDAPQIGDQPVSFVVAQTSVWVPVLLAAFYAVDGGLYLLLCRRRDEAVTKPSEVLVRLGVLGMLLQTSAILYENYVPYAKIRAVLGALALLNFVSFEKSLKREGARVGRTAAAAAIKSLGLSVFAGIAAPVIETLLIDRLHLWSYPRPDAFPLGSPPGFPSWVPFCYFFYHPFLFSLAAWLQDLKDGRGDDDDNGGGGKRAPEAISAGS</sequence>
<dbReference type="PANTHER" id="PTHR36774">
    <property type="entry name" value="INSULIN-INDUCED PROTEIN"/>
    <property type="match status" value="1"/>
</dbReference>
<dbReference type="AlphaFoldDB" id="A0AAX4PHN2"/>
<evidence type="ECO:0000256" key="2">
    <source>
        <dbReference type="SAM" id="Phobius"/>
    </source>
</evidence>
<organism evidence="3 4">
    <name type="scientific">Chloropicon roscoffensis</name>
    <dbReference type="NCBI Taxonomy" id="1461544"/>
    <lineage>
        <taxon>Eukaryota</taxon>
        <taxon>Viridiplantae</taxon>
        <taxon>Chlorophyta</taxon>
        <taxon>Chloropicophyceae</taxon>
        <taxon>Chloropicales</taxon>
        <taxon>Chloropicaceae</taxon>
        <taxon>Chloropicon</taxon>
    </lineage>
</organism>
<evidence type="ECO:0000313" key="3">
    <source>
        <dbReference type="EMBL" id="WZN65447.1"/>
    </source>
</evidence>
<feature type="transmembrane region" description="Helical" evidence="2">
    <location>
        <begin position="225"/>
        <end position="246"/>
    </location>
</feature>
<feature type="transmembrane region" description="Helical" evidence="2">
    <location>
        <begin position="187"/>
        <end position="205"/>
    </location>
</feature>
<dbReference type="EMBL" id="CP151512">
    <property type="protein sequence ID" value="WZN65447.1"/>
    <property type="molecule type" value="Genomic_DNA"/>
</dbReference>
<feature type="compositionally biased region" description="Basic and acidic residues" evidence="1">
    <location>
        <begin position="10"/>
        <end position="26"/>
    </location>
</feature>
<name>A0AAX4PHN2_9CHLO</name>
<feature type="region of interest" description="Disordered" evidence="1">
    <location>
        <begin position="1"/>
        <end position="55"/>
    </location>
</feature>
<keyword evidence="2" id="KW-1133">Transmembrane helix</keyword>
<dbReference type="Proteomes" id="UP001472866">
    <property type="component" value="Chromosome 12"/>
</dbReference>
<feature type="transmembrane region" description="Helical" evidence="2">
    <location>
        <begin position="129"/>
        <end position="151"/>
    </location>
</feature>